<evidence type="ECO:0000313" key="2">
    <source>
        <dbReference type="Proteomes" id="UP001597394"/>
    </source>
</evidence>
<protein>
    <recommendedName>
        <fullName evidence="3">Type II toxin-antitoxin system RelE/ParE family toxin</fullName>
    </recommendedName>
</protein>
<keyword evidence="2" id="KW-1185">Reference proteome</keyword>
<accession>A0ABW5KAS9</accession>
<dbReference type="RefSeq" id="WP_255929165.1">
    <property type="nucleotide sequence ID" value="NZ_JANFQP010000002.1"/>
</dbReference>
<evidence type="ECO:0008006" key="3">
    <source>
        <dbReference type="Google" id="ProtNLM"/>
    </source>
</evidence>
<comment type="caution">
    <text evidence="1">The sequence shown here is derived from an EMBL/GenBank/DDBJ whole genome shotgun (WGS) entry which is preliminary data.</text>
</comment>
<dbReference type="Proteomes" id="UP001597394">
    <property type="component" value="Unassembled WGS sequence"/>
</dbReference>
<organism evidence="1 2">
    <name type="scientific">Kaistella montana</name>
    <dbReference type="NCBI Taxonomy" id="1849733"/>
    <lineage>
        <taxon>Bacteria</taxon>
        <taxon>Pseudomonadati</taxon>
        <taxon>Bacteroidota</taxon>
        <taxon>Flavobacteriia</taxon>
        <taxon>Flavobacteriales</taxon>
        <taxon>Weeksellaceae</taxon>
        <taxon>Chryseobacterium group</taxon>
        <taxon>Kaistella</taxon>
    </lineage>
</organism>
<evidence type="ECO:0000313" key="1">
    <source>
        <dbReference type="EMBL" id="MFD2545244.1"/>
    </source>
</evidence>
<name>A0ABW5KAS9_9FLAO</name>
<proteinExistence type="predicted"/>
<gene>
    <name evidence="1" type="ORF">ACFSO8_07200</name>
</gene>
<dbReference type="EMBL" id="JBHULG010000002">
    <property type="protein sequence ID" value="MFD2545244.1"/>
    <property type="molecule type" value="Genomic_DNA"/>
</dbReference>
<sequence length="78" mass="9262">MQIKYSEIANSTFLEILEFLENNWTPKEIAIFLDDVEVVLNSLIEVKIEQYQKSQSKTRSALIGKKHIRIFFRKEDEN</sequence>
<reference evidence="2" key="1">
    <citation type="journal article" date="2019" name="Int. J. Syst. Evol. Microbiol.">
        <title>The Global Catalogue of Microorganisms (GCM) 10K type strain sequencing project: providing services to taxonomists for standard genome sequencing and annotation.</title>
        <authorList>
            <consortium name="The Broad Institute Genomics Platform"/>
            <consortium name="The Broad Institute Genome Sequencing Center for Infectious Disease"/>
            <person name="Wu L."/>
            <person name="Ma J."/>
        </authorList>
    </citation>
    <scope>NUCLEOTIDE SEQUENCE [LARGE SCALE GENOMIC DNA]</scope>
    <source>
        <strain evidence="2">KCTC 52204</strain>
    </source>
</reference>